<sequence>MSNDHPLKHHRGPSTHHQSWLRSSDSLWTGNFAAHWMSAKNIRMHNEEWHQCRTQIISACSSMKTLASPIDNVVSSRHRDLLESTVNRWSSVHSPIHGRNAGPRFWKLESSRCQVVLSWMNTGWRGKRGGVNNCLLAKHCRSHGNFCVGASLEVWGIEDEGQSIRVDLLYPSIANCCSPGSSAARICSCHLGPTP</sequence>
<evidence type="ECO:0000313" key="1">
    <source>
        <dbReference type="EMBL" id="KZP18720.1"/>
    </source>
</evidence>
<organism evidence="1 2">
    <name type="scientific">Athelia psychrophila</name>
    <dbReference type="NCBI Taxonomy" id="1759441"/>
    <lineage>
        <taxon>Eukaryota</taxon>
        <taxon>Fungi</taxon>
        <taxon>Dikarya</taxon>
        <taxon>Basidiomycota</taxon>
        <taxon>Agaricomycotina</taxon>
        <taxon>Agaricomycetes</taxon>
        <taxon>Agaricomycetidae</taxon>
        <taxon>Atheliales</taxon>
        <taxon>Atheliaceae</taxon>
        <taxon>Athelia</taxon>
    </lineage>
</organism>
<evidence type="ECO:0000313" key="2">
    <source>
        <dbReference type="Proteomes" id="UP000076532"/>
    </source>
</evidence>
<dbReference type="AlphaFoldDB" id="A0A166HCQ1"/>
<keyword evidence="2" id="KW-1185">Reference proteome</keyword>
<reference evidence="1 2" key="1">
    <citation type="journal article" date="2016" name="Mol. Biol. Evol.">
        <title>Comparative Genomics of Early-Diverging Mushroom-Forming Fungi Provides Insights into the Origins of Lignocellulose Decay Capabilities.</title>
        <authorList>
            <person name="Nagy L.G."/>
            <person name="Riley R."/>
            <person name="Tritt A."/>
            <person name="Adam C."/>
            <person name="Daum C."/>
            <person name="Floudas D."/>
            <person name="Sun H."/>
            <person name="Yadav J.S."/>
            <person name="Pangilinan J."/>
            <person name="Larsson K.H."/>
            <person name="Matsuura K."/>
            <person name="Barry K."/>
            <person name="Labutti K."/>
            <person name="Kuo R."/>
            <person name="Ohm R.A."/>
            <person name="Bhattacharya S.S."/>
            <person name="Shirouzu T."/>
            <person name="Yoshinaga Y."/>
            <person name="Martin F.M."/>
            <person name="Grigoriev I.V."/>
            <person name="Hibbett D.S."/>
        </authorList>
    </citation>
    <scope>NUCLEOTIDE SEQUENCE [LARGE SCALE GENOMIC DNA]</scope>
    <source>
        <strain evidence="1 2">CBS 109695</strain>
    </source>
</reference>
<protein>
    <submittedName>
        <fullName evidence="1">Uncharacterized protein</fullName>
    </submittedName>
</protein>
<proteinExistence type="predicted"/>
<gene>
    <name evidence="1" type="ORF">FIBSPDRAFT_587310</name>
</gene>
<accession>A0A166HCQ1</accession>
<name>A0A166HCQ1_9AGAM</name>
<dbReference type="Proteomes" id="UP000076532">
    <property type="component" value="Unassembled WGS sequence"/>
</dbReference>
<dbReference type="EMBL" id="KV417570">
    <property type="protein sequence ID" value="KZP18720.1"/>
    <property type="molecule type" value="Genomic_DNA"/>
</dbReference>